<dbReference type="RefSeq" id="WP_087398021.1">
    <property type="nucleotide sequence ID" value="NZ_JACSPP010000013.1"/>
</dbReference>
<dbReference type="Proteomes" id="UP000620874">
    <property type="component" value="Unassembled WGS sequence"/>
</dbReference>
<accession>A0ABR8Y732</accession>
<dbReference type="GO" id="GO:0004519">
    <property type="term" value="F:endonuclease activity"/>
    <property type="evidence" value="ECO:0007669"/>
    <property type="project" value="UniProtKB-KW"/>
</dbReference>
<comment type="caution">
    <text evidence="7">The sequence shown here is derived from an EMBL/GenBank/DDBJ whole genome shotgun (WGS) entry which is preliminary data.</text>
</comment>
<keyword evidence="1 6" id="KW-0540">Nuclease</keyword>
<dbReference type="NCBIfam" id="TIGR00632">
    <property type="entry name" value="vsr"/>
    <property type="match status" value="1"/>
</dbReference>
<evidence type="ECO:0000256" key="4">
    <source>
        <dbReference type="ARBA" id="ARBA00022801"/>
    </source>
</evidence>
<keyword evidence="3 6" id="KW-0227">DNA damage</keyword>
<keyword evidence="2 6" id="KW-0255">Endonuclease</keyword>
<proteinExistence type="inferred from homology"/>
<dbReference type="Pfam" id="PF03852">
    <property type="entry name" value="Vsr"/>
    <property type="match status" value="1"/>
</dbReference>
<dbReference type="Gene3D" id="3.40.960.10">
    <property type="entry name" value="VSR Endonuclease"/>
    <property type="match status" value="1"/>
</dbReference>
<keyword evidence="5 6" id="KW-0234">DNA repair</keyword>
<sequence>MDKLTKEQRHRCMAAIRGKDTKPEMIVRKYLFSRGFRYRLNHPRLPGHPDIVLRKYRTVIFVNGCFWHGHEGCRYSHLPRTNAAYWQAKIERNKERDKKEQRELAKMGWHCITVWECDLKPAKRNETLESLAYTLNHIYLKDRSIVCYEFPEEVSPMAAEPEPEY</sequence>
<protein>
    <recommendedName>
        <fullName evidence="6">Very short patch repair endonuclease</fullName>
        <ecNumber evidence="6">3.1.-.-</ecNumber>
    </recommendedName>
</protein>
<evidence type="ECO:0000256" key="6">
    <source>
        <dbReference type="PIRNR" id="PIRNR018267"/>
    </source>
</evidence>
<dbReference type="EC" id="3.1.-.-" evidence="6"/>
<keyword evidence="4 6" id="KW-0378">Hydrolase</keyword>
<comment type="similarity">
    <text evidence="6">Belongs to the vsr family.</text>
</comment>
<evidence type="ECO:0000313" key="8">
    <source>
        <dbReference type="Proteomes" id="UP000620874"/>
    </source>
</evidence>
<reference evidence="7 8" key="1">
    <citation type="submission" date="2020-08" db="EMBL/GenBank/DDBJ databases">
        <title>A Genomic Blueprint of the Chicken Gut Microbiome.</title>
        <authorList>
            <person name="Gilroy R."/>
            <person name="Ravi A."/>
            <person name="Getino M."/>
            <person name="Pursley I."/>
            <person name="Horton D.L."/>
            <person name="Alikhan N.-F."/>
            <person name="Baker D."/>
            <person name="Gharbi K."/>
            <person name="Hall N."/>
            <person name="Watson M."/>
            <person name="Adriaenssens E.M."/>
            <person name="Foster-Nyarko E."/>
            <person name="Jarju S."/>
            <person name="Secka A."/>
            <person name="Antonio M."/>
            <person name="Oren A."/>
            <person name="Chaudhuri R."/>
            <person name="La Ragione R.M."/>
            <person name="Hildebrand F."/>
            <person name="Pallen M.J."/>
        </authorList>
    </citation>
    <scope>NUCLEOTIDE SEQUENCE [LARGE SCALE GENOMIC DNA]</scope>
    <source>
        <strain evidence="7 8">Sa1CVN1</strain>
    </source>
</reference>
<comment type="function">
    <text evidence="6">May nick specific sequences that contain T:G mispairs resulting from m5C-deamination.</text>
</comment>
<evidence type="ECO:0000313" key="7">
    <source>
        <dbReference type="EMBL" id="MBD8040021.1"/>
    </source>
</evidence>
<dbReference type="PIRSF" id="PIRSF018267">
    <property type="entry name" value="VSR_endonuc"/>
    <property type="match status" value="1"/>
</dbReference>
<organism evidence="7 8">
    <name type="scientific">Phocaeicola intestinalis</name>
    <dbReference type="NCBI Taxonomy" id="2762212"/>
    <lineage>
        <taxon>Bacteria</taxon>
        <taxon>Pseudomonadati</taxon>
        <taxon>Bacteroidota</taxon>
        <taxon>Bacteroidia</taxon>
        <taxon>Bacteroidales</taxon>
        <taxon>Bacteroidaceae</taxon>
        <taxon>Phocaeicola</taxon>
    </lineage>
</organism>
<name>A0ABR8Y732_9BACT</name>
<evidence type="ECO:0000256" key="3">
    <source>
        <dbReference type="ARBA" id="ARBA00022763"/>
    </source>
</evidence>
<gene>
    <name evidence="7" type="ORF">H9625_06090</name>
</gene>
<evidence type="ECO:0000256" key="5">
    <source>
        <dbReference type="ARBA" id="ARBA00023204"/>
    </source>
</evidence>
<evidence type="ECO:0000256" key="2">
    <source>
        <dbReference type="ARBA" id="ARBA00022759"/>
    </source>
</evidence>
<evidence type="ECO:0000256" key="1">
    <source>
        <dbReference type="ARBA" id="ARBA00022722"/>
    </source>
</evidence>
<dbReference type="CDD" id="cd00221">
    <property type="entry name" value="Vsr"/>
    <property type="match status" value="1"/>
</dbReference>
<dbReference type="EMBL" id="JACSPP010000013">
    <property type="protein sequence ID" value="MBD8040021.1"/>
    <property type="molecule type" value="Genomic_DNA"/>
</dbReference>
<dbReference type="InterPro" id="IPR011335">
    <property type="entry name" value="Restrct_endonuc-II-like"/>
</dbReference>
<dbReference type="InterPro" id="IPR004603">
    <property type="entry name" value="DNA_mismatch_endonuc_vsr"/>
</dbReference>
<dbReference type="SUPFAM" id="SSF52980">
    <property type="entry name" value="Restriction endonuclease-like"/>
    <property type="match status" value="1"/>
</dbReference>
<keyword evidence="8" id="KW-1185">Reference proteome</keyword>